<reference evidence="2 3" key="1">
    <citation type="submission" date="2014-02" db="EMBL/GenBank/DDBJ databases">
        <title>Whole genome shotgun sequence of Rhodococcus wratislaviensis NBRC 100605.</title>
        <authorList>
            <person name="Hosoyama A."/>
            <person name="Tsuchikane K."/>
            <person name="Yoshida I."/>
            <person name="Ohji S."/>
            <person name="Ichikawa N."/>
            <person name="Yamazoe A."/>
            <person name="Fujita N."/>
        </authorList>
    </citation>
    <scope>NUCLEOTIDE SEQUENCE [LARGE SCALE GENOMIC DNA]</scope>
    <source>
        <strain evidence="2 3">NBRC 100605</strain>
    </source>
</reference>
<evidence type="ECO:0008006" key="4">
    <source>
        <dbReference type="Google" id="ProtNLM"/>
    </source>
</evidence>
<dbReference type="OrthoDB" id="4578890at2"/>
<keyword evidence="3" id="KW-1185">Reference proteome</keyword>
<protein>
    <recommendedName>
        <fullName evidence="4">Transmembrane protein</fullName>
    </recommendedName>
</protein>
<dbReference type="RefSeq" id="WP_037232030.1">
    <property type="nucleotide sequence ID" value="NZ_BAWF01000022.1"/>
</dbReference>
<dbReference type="AlphaFoldDB" id="X0PRI1"/>
<accession>X0PRI1</accession>
<feature type="compositionally biased region" description="Low complexity" evidence="1">
    <location>
        <begin position="142"/>
        <end position="157"/>
    </location>
</feature>
<gene>
    <name evidence="2" type="ORF">RW1_022_00400</name>
</gene>
<dbReference type="EMBL" id="BAWF01000022">
    <property type="protein sequence ID" value="GAF45463.1"/>
    <property type="molecule type" value="Genomic_DNA"/>
</dbReference>
<proteinExistence type="predicted"/>
<feature type="compositionally biased region" description="Polar residues" evidence="1">
    <location>
        <begin position="101"/>
        <end position="113"/>
    </location>
</feature>
<evidence type="ECO:0000313" key="3">
    <source>
        <dbReference type="Proteomes" id="UP000019491"/>
    </source>
</evidence>
<comment type="caution">
    <text evidence="2">The sequence shown here is derived from an EMBL/GenBank/DDBJ whole genome shotgun (WGS) entry which is preliminary data.</text>
</comment>
<feature type="region of interest" description="Disordered" evidence="1">
    <location>
        <begin position="92"/>
        <end position="157"/>
    </location>
</feature>
<sequence length="157" mass="14888">MNLVNGTARAVTGVGAAATATLGAVGGAAVGGLVGSMKGAAVGAQEGARRGSHSTPAAVLTMGAVAVTGVVQWPIVAAVGGTALILDQLKLGTTPDKPRTGEQSTGPGTTTDTGAKPAAVSAAPAEAKTPTPAGRAVRGRRTPANTPPSKSAPSSTS</sequence>
<evidence type="ECO:0000256" key="1">
    <source>
        <dbReference type="SAM" id="MobiDB-lite"/>
    </source>
</evidence>
<organism evidence="2 3">
    <name type="scientific">Rhodococcus wratislaviensis NBRC 100605</name>
    <dbReference type="NCBI Taxonomy" id="1219028"/>
    <lineage>
        <taxon>Bacteria</taxon>
        <taxon>Bacillati</taxon>
        <taxon>Actinomycetota</taxon>
        <taxon>Actinomycetes</taxon>
        <taxon>Mycobacteriales</taxon>
        <taxon>Nocardiaceae</taxon>
        <taxon>Rhodococcus</taxon>
    </lineage>
</organism>
<name>X0PRI1_RHOWR</name>
<evidence type="ECO:0000313" key="2">
    <source>
        <dbReference type="EMBL" id="GAF45463.1"/>
    </source>
</evidence>
<feature type="compositionally biased region" description="Low complexity" evidence="1">
    <location>
        <begin position="115"/>
        <end position="133"/>
    </location>
</feature>
<dbReference type="Proteomes" id="UP000019491">
    <property type="component" value="Unassembled WGS sequence"/>
</dbReference>